<dbReference type="Gene3D" id="2.30.110.10">
    <property type="entry name" value="Electron Transport, Fmn-binding Protein, Chain A"/>
    <property type="match status" value="1"/>
</dbReference>
<evidence type="ECO:0000313" key="1">
    <source>
        <dbReference type="EMBL" id="MFC5768896.1"/>
    </source>
</evidence>
<dbReference type="Pfam" id="PF04299">
    <property type="entry name" value="FMN_bind_2"/>
    <property type="match status" value="1"/>
</dbReference>
<keyword evidence="2" id="KW-1185">Reference proteome</keyword>
<dbReference type="InterPro" id="IPR012349">
    <property type="entry name" value="Split_barrel_FMN-bd"/>
</dbReference>
<proteinExistence type="predicted"/>
<dbReference type="PANTHER" id="PTHR35802">
    <property type="entry name" value="PROTEASE SYNTHASE AND SPORULATION PROTEIN PAI 2"/>
    <property type="match status" value="1"/>
</dbReference>
<comment type="caution">
    <text evidence="1">The sequence shown here is derived from an EMBL/GenBank/DDBJ whole genome shotgun (WGS) entry which is preliminary data.</text>
</comment>
<dbReference type="PIRSF" id="PIRSF010372">
    <property type="entry name" value="PaiB"/>
    <property type="match status" value="1"/>
</dbReference>
<dbReference type="SUPFAM" id="SSF50475">
    <property type="entry name" value="FMN-binding split barrel"/>
    <property type="match status" value="1"/>
</dbReference>
<gene>
    <name evidence="1" type="ORF">ACFPTN_05885</name>
</gene>
<dbReference type="Proteomes" id="UP001595974">
    <property type="component" value="Unassembled WGS sequence"/>
</dbReference>
<reference evidence="2" key="1">
    <citation type="journal article" date="2019" name="Int. J. Syst. Evol. Microbiol.">
        <title>The Global Catalogue of Microorganisms (GCM) 10K type strain sequencing project: providing services to taxonomists for standard genome sequencing and annotation.</title>
        <authorList>
            <consortium name="The Broad Institute Genomics Platform"/>
            <consortium name="The Broad Institute Genome Sequencing Center for Infectious Disease"/>
            <person name="Wu L."/>
            <person name="Ma J."/>
        </authorList>
    </citation>
    <scope>NUCLEOTIDE SEQUENCE [LARGE SCALE GENOMIC DNA]</scope>
    <source>
        <strain evidence="2">SHR3</strain>
    </source>
</reference>
<evidence type="ECO:0000313" key="2">
    <source>
        <dbReference type="Proteomes" id="UP001595974"/>
    </source>
</evidence>
<organism evidence="1 2">
    <name type="scientific">Thauera sinica</name>
    <dbReference type="NCBI Taxonomy" id="2665146"/>
    <lineage>
        <taxon>Bacteria</taxon>
        <taxon>Pseudomonadati</taxon>
        <taxon>Pseudomonadota</taxon>
        <taxon>Betaproteobacteria</taxon>
        <taxon>Rhodocyclales</taxon>
        <taxon>Zoogloeaceae</taxon>
        <taxon>Thauera</taxon>
    </lineage>
</organism>
<protein>
    <submittedName>
        <fullName evidence="1">FMN-binding negative transcriptional regulator</fullName>
    </submittedName>
</protein>
<sequence length="210" mass="22819">MHCPAMFREERLDVLHGLIAAHPLAMLVTAGSSGLMANLVPFSLCGGGGHGILRAHLARKNEQLDALREGAEALVIFQGPACYVTPSWYPSKAEHGKVVPTWNYAMVQVRGEPRVIDDAAWLRAQVERLTGDLENGRGHPWKVSDAPGDFIAAQLKGIVGVEIPIRSMQGKWKLSQNRLPADRQGVIDGLRAECACPAMPDLMEQLADGR</sequence>
<dbReference type="PANTHER" id="PTHR35802:SF1">
    <property type="entry name" value="PROTEASE SYNTHASE AND SPORULATION PROTEIN PAI 2"/>
    <property type="match status" value="1"/>
</dbReference>
<dbReference type="RefSeq" id="WP_096451307.1">
    <property type="nucleotide sequence ID" value="NZ_JBHSOG010000016.1"/>
</dbReference>
<dbReference type="EMBL" id="JBHSOG010000016">
    <property type="protein sequence ID" value="MFC5768896.1"/>
    <property type="molecule type" value="Genomic_DNA"/>
</dbReference>
<name>A0ABW1APC3_9RHOO</name>
<dbReference type="InterPro" id="IPR007396">
    <property type="entry name" value="TR_PAI2-type"/>
</dbReference>
<accession>A0ABW1APC3</accession>